<organism evidence="2 3">
    <name type="scientific">Seiridium cardinale</name>
    <dbReference type="NCBI Taxonomy" id="138064"/>
    <lineage>
        <taxon>Eukaryota</taxon>
        <taxon>Fungi</taxon>
        <taxon>Dikarya</taxon>
        <taxon>Ascomycota</taxon>
        <taxon>Pezizomycotina</taxon>
        <taxon>Sordariomycetes</taxon>
        <taxon>Xylariomycetidae</taxon>
        <taxon>Amphisphaeriales</taxon>
        <taxon>Sporocadaceae</taxon>
        <taxon>Seiridium</taxon>
    </lineage>
</organism>
<reference evidence="2 3" key="1">
    <citation type="submission" date="2024-02" db="EMBL/GenBank/DDBJ databases">
        <title>First draft genome assembly of two strains of Seiridium cardinale.</title>
        <authorList>
            <person name="Emiliani G."/>
            <person name="Scali E."/>
        </authorList>
    </citation>
    <scope>NUCLEOTIDE SEQUENCE [LARGE SCALE GENOMIC DNA]</scope>
    <source>
        <strain evidence="2 3">BM-138-000479</strain>
    </source>
</reference>
<comment type="caution">
    <text evidence="2">The sequence shown here is derived from an EMBL/GenBank/DDBJ whole genome shotgun (WGS) entry which is preliminary data.</text>
</comment>
<proteinExistence type="predicted"/>
<dbReference type="Proteomes" id="UP001465668">
    <property type="component" value="Unassembled WGS sequence"/>
</dbReference>
<accession>A0ABR2XYH5</accession>
<evidence type="ECO:0000256" key="1">
    <source>
        <dbReference type="SAM" id="MobiDB-lite"/>
    </source>
</evidence>
<feature type="compositionally biased region" description="Low complexity" evidence="1">
    <location>
        <begin position="37"/>
        <end position="48"/>
    </location>
</feature>
<gene>
    <name evidence="2" type="ORF">SCAR479_04435</name>
</gene>
<protein>
    <submittedName>
        <fullName evidence="2">Uncharacterized protein</fullName>
    </submittedName>
</protein>
<name>A0ABR2XYH5_9PEZI</name>
<evidence type="ECO:0000313" key="2">
    <source>
        <dbReference type="EMBL" id="KAK9778812.1"/>
    </source>
</evidence>
<feature type="region of interest" description="Disordered" evidence="1">
    <location>
        <begin position="1"/>
        <end position="86"/>
    </location>
</feature>
<feature type="compositionally biased region" description="Low complexity" evidence="1">
    <location>
        <begin position="14"/>
        <end position="28"/>
    </location>
</feature>
<feature type="compositionally biased region" description="Basic and acidic residues" evidence="1">
    <location>
        <begin position="54"/>
        <end position="82"/>
    </location>
</feature>
<evidence type="ECO:0000313" key="3">
    <source>
        <dbReference type="Proteomes" id="UP001465668"/>
    </source>
</evidence>
<dbReference type="EMBL" id="JARVKM010000014">
    <property type="protein sequence ID" value="KAK9778812.1"/>
    <property type="molecule type" value="Genomic_DNA"/>
</dbReference>
<keyword evidence="3" id="KW-1185">Reference proteome</keyword>
<sequence>MTDKRRGASSNSHAIRSTASSRSSSSIIAPPPRAQLGNPSSASSSAGPDNDDAGSIREREGSIREREGSIKEREGGSKEKDSASTAALLKEKDEKIAELKRGLVEIEAEFARQVERLSQNESETAAFWQSKHSALNQQFLRTDTELRLLRAEIDVREGEREELKEGWDFLKREIKARDDEIRRLRADLMGLKKWLSTSTRTDEQESDDLFAGDMARLGNGLQEWAIQHFRRTKISYDFGLEQGSKFFISKASQSVESELSQLVPMYADLARTSKLPLLQSIVSTILVEMIFDSYFVGLSKDQATKLKQTEECLASLSGDESANHWRAVTLTMVRKEASQKLQAETAAVTEDVVSRVNRILNSITDVDATDARDQALRGLVNTSVELARRLTVQKAAFKVTMPQILPHQKTVFDPSEMEDIGGEDEDSLGAREICCVTFPSVVKSGDEQGFHPHFRNIVSKARVLCSPE</sequence>